<comment type="caution">
    <text evidence="1">The sequence shown here is derived from an EMBL/GenBank/DDBJ whole genome shotgun (WGS) entry which is preliminary data.</text>
</comment>
<evidence type="ECO:0000313" key="1">
    <source>
        <dbReference type="EMBL" id="MCB5181046.1"/>
    </source>
</evidence>
<name>A0ABS8B8V2_9ACTN</name>
<evidence type="ECO:0008006" key="3">
    <source>
        <dbReference type="Google" id="ProtNLM"/>
    </source>
</evidence>
<sequence>MYLIHAQLRGPCGAPLPYGAARQALDLARPEERVEHVSAHPLAVPHPVLGFFLMAGSLSEAEGRVAQVCLRLLRESDELAGWVLHRAEAPLVAPLGQGLLGPLETSSEQSDLRRK</sequence>
<organism evidence="1 2">
    <name type="scientific">Streptomyces antimicrobicus</name>
    <dbReference type="NCBI Taxonomy" id="2883108"/>
    <lineage>
        <taxon>Bacteria</taxon>
        <taxon>Bacillati</taxon>
        <taxon>Actinomycetota</taxon>
        <taxon>Actinomycetes</taxon>
        <taxon>Kitasatosporales</taxon>
        <taxon>Streptomycetaceae</taxon>
        <taxon>Streptomyces</taxon>
    </lineage>
</organism>
<keyword evidence="2" id="KW-1185">Reference proteome</keyword>
<gene>
    <name evidence="1" type="ORF">LG632_16850</name>
</gene>
<dbReference type="RefSeq" id="WP_226728137.1">
    <property type="nucleotide sequence ID" value="NZ_JAJAUY010000061.1"/>
</dbReference>
<reference evidence="1 2" key="1">
    <citation type="submission" date="2021-10" db="EMBL/GenBank/DDBJ databases">
        <title>Streptomyces sp. strain SMC 277, a novel streptomycete isolated from soil.</title>
        <authorList>
            <person name="Chanama M."/>
        </authorList>
    </citation>
    <scope>NUCLEOTIDE SEQUENCE [LARGE SCALE GENOMIC DNA]</scope>
    <source>
        <strain evidence="1 2">SMC 277</strain>
    </source>
</reference>
<proteinExistence type="predicted"/>
<dbReference type="EMBL" id="JAJAUY010000061">
    <property type="protein sequence ID" value="MCB5181046.1"/>
    <property type="molecule type" value="Genomic_DNA"/>
</dbReference>
<accession>A0ABS8B8V2</accession>
<protein>
    <recommendedName>
        <fullName evidence="3">YCII-related domain-containing protein</fullName>
    </recommendedName>
</protein>
<dbReference type="Proteomes" id="UP001199054">
    <property type="component" value="Unassembled WGS sequence"/>
</dbReference>
<evidence type="ECO:0000313" key="2">
    <source>
        <dbReference type="Proteomes" id="UP001199054"/>
    </source>
</evidence>